<dbReference type="Gene3D" id="1.20.120.160">
    <property type="entry name" value="HPT domain"/>
    <property type="match status" value="1"/>
</dbReference>
<name>A0A323V802_9RHOO</name>
<dbReference type="EMBL" id="QKOE01000007">
    <property type="protein sequence ID" value="PZA16318.1"/>
    <property type="molecule type" value="Genomic_DNA"/>
</dbReference>
<evidence type="ECO:0000259" key="3">
    <source>
        <dbReference type="PROSITE" id="PS50894"/>
    </source>
</evidence>
<comment type="caution">
    <text evidence="4">The sequence shown here is derived from an EMBL/GenBank/DDBJ whole genome shotgun (WGS) entry which is preliminary data.</text>
</comment>
<keyword evidence="2" id="KW-0597">Phosphoprotein</keyword>
<keyword evidence="5" id="KW-1185">Reference proteome</keyword>
<feature type="modified residue" description="Phosphohistidine" evidence="2">
    <location>
        <position position="62"/>
    </location>
</feature>
<organism evidence="4 5">
    <name type="scientific">Parazoarcus communis SWub3 = DSM 12120</name>
    <dbReference type="NCBI Taxonomy" id="1121029"/>
    <lineage>
        <taxon>Bacteria</taxon>
        <taxon>Pseudomonadati</taxon>
        <taxon>Pseudomonadota</taxon>
        <taxon>Betaproteobacteria</taxon>
        <taxon>Rhodocyclales</taxon>
        <taxon>Zoogloeaceae</taxon>
        <taxon>Parazoarcus</taxon>
    </lineage>
</organism>
<accession>A0A323V802</accession>
<dbReference type="Pfam" id="PF01627">
    <property type="entry name" value="Hpt"/>
    <property type="match status" value="1"/>
</dbReference>
<sequence>MQPSGMIEPVLDERLLAELYGILGEDLRGIVQQLLDQLPEQCHALHGAVAGGELLQVKKLAHSIKGGAGNLGAVALSAAAARLEMAAAGGDRAATGGLMEAVDSLAHLTEAALQRFLDERR</sequence>
<gene>
    <name evidence="4" type="ORF">DNK49_11640</name>
</gene>
<dbReference type="GO" id="GO:0000160">
    <property type="term" value="P:phosphorelay signal transduction system"/>
    <property type="evidence" value="ECO:0007669"/>
    <property type="project" value="UniProtKB-KW"/>
</dbReference>
<dbReference type="PROSITE" id="PS50894">
    <property type="entry name" value="HPT"/>
    <property type="match status" value="1"/>
</dbReference>
<dbReference type="InterPro" id="IPR008207">
    <property type="entry name" value="Sig_transdc_His_kin_Hpt_dom"/>
</dbReference>
<feature type="domain" description="HPt" evidence="3">
    <location>
        <begin position="23"/>
        <end position="112"/>
    </location>
</feature>
<protein>
    <recommendedName>
        <fullName evidence="3">HPt domain-containing protein</fullName>
    </recommendedName>
</protein>
<evidence type="ECO:0000256" key="2">
    <source>
        <dbReference type="PROSITE-ProRule" id="PRU00110"/>
    </source>
</evidence>
<keyword evidence="1" id="KW-0902">Two-component regulatory system</keyword>
<dbReference type="InterPro" id="IPR036641">
    <property type="entry name" value="HPT_dom_sf"/>
</dbReference>
<dbReference type="RefSeq" id="WP_110524714.1">
    <property type="nucleotide sequence ID" value="NZ_QKOE01000007.1"/>
</dbReference>
<dbReference type="SUPFAM" id="SSF47226">
    <property type="entry name" value="Histidine-containing phosphotransfer domain, HPT domain"/>
    <property type="match status" value="1"/>
</dbReference>
<evidence type="ECO:0000256" key="1">
    <source>
        <dbReference type="ARBA" id="ARBA00023012"/>
    </source>
</evidence>
<dbReference type="Proteomes" id="UP000248259">
    <property type="component" value="Unassembled WGS sequence"/>
</dbReference>
<evidence type="ECO:0000313" key="4">
    <source>
        <dbReference type="EMBL" id="PZA16318.1"/>
    </source>
</evidence>
<dbReference type="AlphaFoldDB" id="A0A323V802"/>
<proteinExistence type="predicted"/>
<reference evidence="4 5" key="1">
    <citation type="submission" date="2018-06" db="EMBL/GenBank/DDBJ databases">
        <title>Azoarcus communis strain SWub3 genome.</title>
        <authorList>
            <person name="Zorraquino Salvo V."/>
            <person name="Toubiana D."/>
            <person name="Blumwald E."/>
        </authorList>
    </citation>
    <scope>NUCLEOTIDE SEQUENCE [LARGE SCALE GENOMIC DNA]</scope>
    <source>
        <strain evidence="4 5">SWub3</strain>
    </source>
</reference>
<dbReference type="GO" id="GO:0004672">
    <property type="term" value="F:protein kinase activity"/>
    <property type="evidence" value="ECO:0007669"/>
    <property type="project" value="UniProtKB-ARBA"/>
</dbReference>
<evidence type="ECO:0000313" key="5">
    <source>
        <dbReference type="Proteomes" id="UP000248259"/>
    </source>
</evidence>